<sequence>MMKRFSSFPFPVFSEFLRRKVTPIASQRHSVRLYCAEPQISPSKRAGKIGIKYLKLASENLLKIPWFMDSGCSNALADLIGPLTLYKSLVNQGKLQYDPDQERVALELESLLGRLEQYQNDMEEYHVKLADWEKNREDEQRKLLTEEAEIRQKDGVWTAMNKRRNTLVEKWIIRKKNDSVEPGVGKWVSYLNRERKLDSIVGRRPVAPAAPKGLYLYGNVGSGKTMLMDMFYSATEGIVNHRRRFHFHEVKEWIASEERYKHEMQVKNILPAVADKFLVDREVGQKGASILCFDEIQTVDVFAIVALSGILSRLLSTGTVLVATSNKAPNDLNQDGMQRDIFLELVNKLGEHCQNVLIGSEIDYRRLVAKGTVDKTHYFWPLDDHSSQEFEKMWSEITKASDGDVISKTIPVMFGRTLEVPESWRGVARFTYEYLCGRPVGAADYIAIARNYHTVFISDIPVMSMRIRDKARRFITLVDELYNYHCRLFCTAACSIDELFQGTEEGTLFDLESFQFETEIEGTKLRRDVLAQGSVGSGGAPSGIAAILSGQEEMFAFRRAVRDYQSTKNRDFADVDPTFTSPKFNAIDDVSRLIEMQSSLWIDGRIFMGTKQQIIMLSVFCVGVGRRSPSAMESVEAADNYQIDIGNLMAFDPHHRFSSFPSHREELVKTCLERGTQVVQVIANNLFNLPSTADPDGPLVQLPPPTTKLPREKHFVPVSLFQLPKPKPPTKWEEFAKKKGIKNRKKDKIVYDEQTGSWKRRHGYDRVNDDKDVPIIEAKMTDEPGEDPFAKRQADKKKKVEKQEKNRLQNLKQAAKVGALPSHVQLAATALPIVGPKTASKKVNKDELENIAGMAATATASGGKFDKKLPGEKSAKHPGKYRKFLPVAEGKGMGSLEQQQTEKVLNKLISKHSHEMLDVGKAVTMFNVKKEKKWRNKNMKEKSSSTSSKLKSKKKSFKKSSSKKGLSKGGSSSKKGHSK</sequence>
<dbReference type="SUPFAM" id="SSF52540">
    <property type="entry name" value="P-loop containing nucleoside triphosphate hydrolases"/>
    <property type="match status" value="1"/>
</dbReference>
<feature type="compositionally biased region" description="Basic residues" evidence="9">
    <location>
        <begin position="950"/>
        <end position="966"/>
    </location>
</feature>
<dbReference type="NCBIfam" id="NF040713">
    <property type="entry name" value="ZapE"/>
    <property type="match status" value="1"/>
</dbReference>
<dbReference type="Proteomes" id="UP001419268">
    <property type="component" value="Unassembled WGS sequence"/>
</dbReference>
<keyword evidence="8" id="KW-0175">Coiled coil</keyword>
<dbReference type="InterPro" id="IPR027417">
    <property type="entry name" value="P-loop_NTPase"/>
</dbReference>
<feature type="region of interest" description="Disordered" evidence="9">
    <location>
        <begin position="781"/>
        <end position="804"/>
    </location>
</feature>
<dbReference type="Pfam" id="PF04939">
    <property type="entry name" value="RRS1"/>
    <property type="match status" value="1"/>
</dbReference>
<keyword evidence="6" id="KW-0067">ATP-binding</keyword>
<name>A0AAP0KBM9_9MAGN</name>
<dbReference type="GO" id="GO:0042254">
    <property type="term" value="P:ribosome biogenesis"/>
    <property type="evidence" value="ECO:0007669"/>
    <property type="project" value="UniProtKB-KW"/>
</dbReference>
<proteinExistence type="inferred from homology"/>
<comment type="caution">
    <text evidence="10">The sequence shown here is derived from an EMBL/GenBank/DDBJ whole genome shotgun (WGS) entry which is preliminary data.</text>
</comment>
<dbReference type="GO" id="GO:0016887">
    <property type="term" value="F:ATP hydrolysis activity"/>
    <property type="evidence" value="ECO:0007669"/>
    <property type="project" value="InterPro"/>
</dbReference>
<evidence type="ECO:0000256" key="3">
    <source>
        <dbReference type="ARBA" id="ARBA00010322"/>
    </source>
</evidence>
<comment type="similarity">
    <text evidence="3">Belongs to the AFG1 ATPase family.</text>
</comment>
<dbReference type="GO" id="GO:0005634">
    <property type="term" value="C:nucleus"/>
    <property type="evidence" value="ECO:0007669"/>
    <property type="project" value="UniProtKB-SubCell"/>
</dbReference>
<dbReference type="InterPro" id="IPR005654">
    <property type="entry name" value="ATPase_AFG1-like"/>
</dbReference>
<evidence type="ECO:0000256" key="1">
    <source>
        <dbReference type="ARBA" id="ARBA00004123"/>
    </source>
</evidence>
<keyword evidence="4" id="KW-0690">Ribosome biogenesis</keyword>
<evidence type="ECO:0000313" key="10">
    <source>
        <dbReference type="EMBL" id="KAK9149668.1"/>
    </source>
</evidence>
<dbReference type="Gene3D" id="3.40.50.300">
    <property type="entry name" value="P-loop containing nucleotide triphosphate hydrolases"/>
    <property type="match status" value="1"/>
</dbReference>
<dbReference type="PANTHER" id="PTHR12169:SF6">
    <property type="entry name" value="AFG1-LIKE ATPASE"/>
    <property type="match status" value="1"/>
</dbReference>
<dbReference type="EMBL" id="JBBNAG010000003">
    <property type="protein sequence ID" value="KAK9149668.1"/>
    <property type="molecule type" value="Genomic_DNA"/>
</dbReference>
<evidence type="ECO:0000256" key="7">
    <source>
        <dbReference type="ARBA" id="ARBA00023242"/>
    </source>
</evidence>
<gene>
    <name evidence="10" type="ORF">Scep_008425</name>
</gene>
<feature type="region of interest" description="Disordered" evidence="9">
    <location>
        <begin position="861"/>
        <end position="881"/>
    </location>
</feature>
<dbReference type="PANTHER" id="PTHR12169">
    <property type="entry name" value="ATPASE N2B"/>
    <property type="match status" value="1"/>
</dbReference>
<evidence type="ECO:0000256" key="8">
    <source>
        <dbReference type="SAM" id="Coils"/>
    </source>
</evidence>
<dbReference type="InterPro" id="IPR007023">
    <property type="entry name" value="Ribosom_reg"/>
</dbReference>
<accession>A0AAP0KBM9</accession>
<feature type="coiled-coil region" evidence="8">
    <location>
        <begin position="101"/>
        <end position="149"/>
    </location>
</feature>
<dbReference type="GO" id="GO:0005739">
    <property type="term" value="C:mitochondrion"/>
    <property type="evidence" value="ECO:0007669"/>
    <property type="project" value="TreeGrafter"/>
</dbReference>
<evidence type="ECO:0000256" key="9">
    <source>
        <dbReference type="SAM" id="MobiDB-lite"/>
    </source>
</evidence>
<feature type="region of interest" description="Disordered" evidence="9">
    <location>
        <begin position="928"/>
        <end position="979"/>
    </location>
</feature>
<feature type="compositionally biased region" description="Basic and acidic residues" evidence="9">
    <location>
        <begin position="864"/>
        <end position="875"/>
    </location>
</feature>
<comment type="subcellular location">
    <subcellularLocation>
        <location evidence="1">Nucleus</location>
    </subcellularLocation>
</comment>
<keyword evidence="7" id="KW-0539">Nucleus</keyword>
<keyword evidence="11" id="KW-1185">Reference proteome</keyword>
<dbReference type="Pfam" id="PF03969">
    <property type="entry name" value="AFG1_ATPase"/>
    <property type="match status" value="1"/>
</dbReference>
<keyword evidence="5" id="KW-0547">Nucleotide-binding</keyword>
<evidence type="ECO:0000313" key="11">
    <source>
        <dbReference type="Proteomes" id="UP001419268"/>
    </source>
</evidence>
<evidence type="ECO:0000256" key="5">
    <source>
        <dbReference type="ARBA" id="ARBA00022741"/>
    </source>
</evidence>
<evidence type="ECO:0008006" key="12">
    <source>
        <dbReference type="Google" id="ProtNLM"/>
    </source>
</evidence>
<feature type="compositionally biased region" description="Basic and acidic residues" evidence="9">
    <location>
        <begin position="781"/>
        <end position="793"/>
    </location>
</feature>
<protein>
    <recommendedName>
        <fullName evidence="12">Ribosome biogenesis regulatory protein homolog</fullName>
    </recommendedName>
</protein>
<evidence type="ECO:0000256" key="2">
    <source>
        <dbReference type="ARBA" id="ARBA00010077"/>
    </source>
</evidence>
<evidence type="ECO:0000256" key="6">
    <source>
        <dbReference type="ARBA" id="ARBA00022840"/>
    </source>
</evidence>
<dbReference type="GO" id="GO:0005524">
    <property type="term" value="F:ATP binding"/>
    <property type="evidence" value="ECO:0007669"/>
    <property type="project" value="UniProtKB-KW"/>
</dbReference>
<organism evidence="10 11">
    <name type="scientific">Stephania cephalantha</name>
    <dbReference type="NCBI Taxonomy" id="152367"/>
    <lineage>
        <taxon>Eukaryota</taxon>
        <taxon>Viridiplantae</taxon>
        <taxon>Streptophyta</taxon>
        <taxon>Embryophyta</taxon>
        <taxon>Tracheophyta</taxon>
        <taxon>Spermatophyta</taxon>
        <taxon>Magnoliopsida</taxon>
        <taxon>Ranunculales</taxon>
        <taxon>Menispermaceae</taxon>
        <taxon>Menispermoideae</taxon>
        <taxon>Cissampelideae</taxon>
        <taxon>Stephania</taxon>
    </lineage>
</organism>
<reference evidence="10 11" key="1">
    <citation type="submission" date="2024-01" db="EMBL/GenBank/DDBJ databases">
        <title>Genome assemblies of Stephania.</title>
        <authorList>
            <person name="Yang L."/>
        </authorList>
    </citation>
    <scope>NUCLEOTIDE SEQUENCE [LARGE SCALE GENOMIC DNA]</scope>
    <source>
        <strain evidence="10">JXDWG</strain>
        <tissue evidence="10">Leaf</tissue>
    </source>
</reference>
<comment type="similarity">
    <text evidence="2">Belongs to the RRS1 family.</text>
</comment>
<dbReference type="AlphaFoldDB" id="A0AAP0KBM9"/>
<evidence type="ECO:0000256" key="4">
    <source>
        <dbReference type="ARBA" id="ARBA00022517"/>
    </source>
</evidence>